<proteinExistence type="predicted"/>
<dbReference type="Proteomes" id="UP001060085">
    <property type="component" value="Linkage Group LG03"/>
</dbReference>
<reference evidence="2" key="1">
    <citation type="journal article" date="2023" name="Nat. Plants">
        <title>Single-cell RNA sequencing provides a high-resolution roadmap for understanding the multicellular compartmentation of specialized metabolism.</title>
        <authorList>
            <person name="Sun S."/>
            <person name="Shen X."/>
            <person name="Li Y."/>
            <person name="Li Y."/>
            <person name="Wang S."/>
            <person name="Li R."/>
            <person name="Zhang H."/>
            <person name="Shen G."/>
            <person name="Guo B."/>
            <person name="Wei J."/>
            <person name="Xu J."/>
            <person name="St-Pierre B."/>
            <person name="Chen S."/>
            <person name="Sun C."/>
        </authorList>
    </citation>
    <scope>NUCLEOTIDE SEQUENCE [LARGE SCALE GENOMIC DNA]</scope>
</reference>
<name>A0ACC0BN30_CATRO</name>
<comment type="caution">
    <text evidence="1">The sequence shown here is derived from an EMBL/GenBank/DDBJ whole genome shotgun (WGS) entry which is preliminary data.</text>
</comment>
<accession>A0ACC0BN30</accession>
<protein>
    <submittedName>
        <fullName evidence="1">Uncharacterized protein</fullName>
    </submittedName>
</protein>
<evidence type="ECO:0000313" key="1">
    <source>
        <dbReference type="EMBL" id="KAI5674092.1"/>
    </source>
</evidence>
<sequence length="524" mass="59731">MATSAAQKRNRYTLSTVLFLFLIFLSFFFFSKQALEPKLTIYRDLFTETPKVSFLNSPVRSTEIPVASNPQLDDNATALGDEEIPSSSAEVPLVSNPNLDLEIGEKSTVLNAKDASIEAPISSKSETGDEINGTMKTLVDLEAQVRDNERPSSSNSQSDEQDNTRMEETEPGCQQWRNCDFYQGRWVKDEGYPIYRPGSCPYVDEAFDCQSNGRPDSEYLKWRWKPDGCDLPRFNATDFLVRLRGKRLMLVGDSMNRNQFESILCLLREGLENKSKMYEVHGYRITKGRGYYIFKFEDYNCTVEFVRSHFLVREGIRINARGNSNPTLSIDRIDKSAARWKRADILIFNTAHWWTHGKTARGKNYYKEGDYIYPKFDAVEAYRRAIKTWSKWVDKNIPPGKLVLYRGYSSAHFRGGDWDSGGTCIGEKEPATSGSILDSYPLKMKIVEEVIQEMKVPVVLLNVTKLTNFRKDGHPSIYGKNVTAGIKVSTRRQDCSHWCLPGVPDAWNELIYATLVARQTCASH</sequence>
<gene>
    <name evidence="1" type="ORF">M9H77_14456</name>
</gene>
<organism evidence="1 2">
    <name type="scientific">Catharanthus roseus</name>
    <name type="common">Madagascar periwinkle</name>
    <name type="synonym">Vinca rosea</name>
    <dbReference type="NCBI Taxonomy" id="4058"/>
    <lineage>
        <taxon>Eukaryota</taxon>
        <taxon>Viridiplantae</taxon>
        <taxon>Streptophyta</taxon>
        <taxon>Embryophyta</taxon>
        <taxon>Tracheophyta</taxon>
        <taxon>Spermatophyta</taxon>
        <taxon>Magnoliopsida</taxon>
        <taxon>eudicotyledons</taxon>
        <taxon>Gunneridae</taxon>
        <taxon>Pentapetalae</taxon>
        <taxon>asterids</taxon>
        <taxon>lamiids</taxon>
        <taxon>Gentianales</taxon>
        <taxon>Apocynaceae</taxon>
        <taxon>Rauvolfioideae</taxon>
        <taxon>Vinceae</taxon>
        <taxon>Catharanthinae</taxon>
        <taxon>Catharanthus</taxon>
    </lineage>
</organism>
<keyword evidence="2" id="KW-1185">Reference proteome</keyword>
<evidence type="ECO:0000313" key="2">
    <source>
        <dbReference type="Proteomes" id="UP001060085"/>
    </source>
</evidence>
<dbReference type="EMBL" id="CM044703">
    <property type="protein sequence ID" value="KAI5674092.1"/>
    <property type="molecule type" value="Genomic_DNA"/>
</dbReference>